<keyword evidence="1" id="KW-1133">Transmembrane helix</keyword>
<name>A0A067N2C5_BOTB1</name>
<keyword evidence="1" id="KW-0812">Transmembrane</keyword>
<dbReference type="HOGENOM" id="CLU_2277019_0_0_1"/>
<keyword evidence="3" id="KW-1185">Reference proteome</keyword>
<accession>A0A067N2C5</accession>
<organism evidence="2 3">
    <name type="scientific">Botryobasidium botryosum (strain FD-172 SS1)</name>
    <dbReference type="NCBI Taxonomy" id="930990"/>
    <lineage>
        <taxon>Eukaryota</taxon>
        <taxon>Fungi</taxon>
        <taxon>Dikarya</taxon>
        <taxon>Basidiomycota</taxon>
        <taxon>Agaricomycotina</taxon>
        <taxon>Agaricomycetes</taxon>
        <taxon>Cantharellales</taxon>
        <taxon>Botryobasidiaceae</taxon>
        <taxon>Botryobasidium</taxon>
    </lineage>
</organism>
<dbReference type="EMBL" id="KL198017">
    <property type="protein sequence ID" value="KDQ21115.1"/>
    <property type="molecule type" value="Genomic_DNA"/>
</dbReference>
<dbReference type="InParanoid" id="A0A067N2C5"/>
<evidence type="ECO:0000313" key="3">
    <source>
        <dbReference type="Proteomes" id="UP000027195"/>
    </source>
</evidence>
<dbReference type="Proteomes" id="UP000027195">
    <property type="component" value="Unassembled WGS sequence"/>
</dbReference>
<evidence type="ECO:0000313" key="2">
    <source>
        <dbReference type="EMBL" id="KDQ21115.1"/>
    </source>
</evidence>
<sequence length="102" mass="11519">MTEFTSLPLPMPFCISLYLFSSLCIALPRCLASFIFLFSRPAPYRYLSSPSPILPLRISHAQASPCPPSFPLCTTSSFRLYIFVCRVWTSWPAVDLIYTCAL</sequence>
<evidence type="ECO:0000256" key="1">
    <source>
        <dbReference type="SAM" id="Phobius"/>
    </source>
</evidence>
<proteinExistence type="predicted"/>
<gene>
    <name evidence="2" type="ORF">BOTBODRAFT_328907</name>
</gene>
<protein>
    <submittedName>
        <fullName evidence="2">Uncharacterized protein</fullName>
    </submittedName>
</protein>
<reference evidence="3" key="1">
    <citation type="journal article" date="2014" name="Proc. Natl. Acad. Sci. U.S.A.">
        <title>Extensive sampling of basidiomycete genomes demonstrates inadequacy of the white-rot/brown-rot paradigm for wood decay fungi.</title>
        <authorList>
            <person name="Riley R."/>
            <person name="Salamov A.A."/>
            <person name="Brown D.W."/>
            <person name="Nagy L.G."/>
            <person name="Floudas D."/>
            <person name="Held B.W."/>
            <person name="Levasseur A."/>
            <person name="Lombard V."/>
            <person name="Morin E."/>
            <person name="Otillar R."/>
            <person name="Lindquist E.A."/>
            <person name="Sun H."/>
            <person name="LaButti K.M."/>
            <person name="Schmutz J."/>
            <person name="Jabbour D."/>
            <person name="Luo H."/>
            <person name="Baker S.E."/>
            <person name="Pisabarro A.G."/>
            <person name="Walton J.D."/>
            <person name="Blanchette R.A."/>
            <person name="Henrissat B."/>
            <person name="Martin F."/>
            <person name="Cullen D."/>
            <person name="Hibbett D.S."/>
            <person name="Grigoriev I.V."/>
        </authorList>
    </citation>
    <scope>NUCLEOTIDE SEQUENCE [LARGE SCALE GENOMIC DNA]</scope>
    <source>
        <strain evidence="3">FD-172 SS1</strain>
    </source>
</reference>
<keyword evidence="1" id="KW-0472">Membrane</keyword>
<feature type="transmembrane region" description="Helical" evidence="1">
    <location>
        <begin position="15"/>
        <end position="38"/>
    </location>
</feature>
<dbReference type="AlphaFoldDB" id="A0A067N2C5"/>